<dbReference type="Gene3D" id="3.30.200.110">
    <property type="entry name" value="Inositol-pentakisphosphate 2-kinase, N-lobe"/>
    <property type="match status" value="1"/>
</dbReference>
<evidence type="ECO:0000313" key="9">
    <source>
        <dbReference type="Proteomes" id="UP000694941"/>
    </source>
</evidence>
<dbReference type="PANTHER" id="PTHR14456">
    <property type="entry name" value="INOSITOL POLYPHOSPHATE KINASE 1"/>
    <property type="match status" value="1"/>
</dbReference>
<keyword evidence="5 7" id="KW-0418">Kinase</keyword>
<keyword evidence="4 7" id="KW-0547">Nucleotide-binding</keyword>
<organism evidence="9 10">
    <name type="scientific">Limulus polyphemus</name>
    <name type="common">Atlantic horseshoe crab</name>
    <dbReference type="NCBI Taxonomy" id="6850"/>
    <lineage>
        <taxon>Eukaryota</taxon>
        <taxon>Metazoa</taxon>
        <taxon>Ecdysozoa</taxon>
        <taxon>Arthropoda</taxon>
        <taxon>Chelicerata</taxon>
        <taxon>Merostomata</taxon>
        <taxon>Xiphosura</taxon>
        <taxon>Limulidae</taxon>
        <taxon>Limulus</taxon>
    </lineage>
</organism>
<evidence type="ECO:0000256" key="5">
    <source>
        <dbReference type="ARBA" id="ARBA00022777"/>
    </source>
</evidence>
<keyword evidence="8" id="KW-0175">Coiled coil</keyword>
<evidence type="ECO:0000256" key="1">
    <source>
        <dbReference type="ARBA" id="ARBA00007229"/>
    </source>
</evidence>
<evidence type="ECO:0000256" key="2">
    <source>
        <dbReference type="ARBA" id="ARBA00012023"/>
    </source>
</evidence>
<dbReference type="InterPro" id="IPR009286">
    <property type="entry name" value="Ins_P5_2-kin"/>
</dbReference>
<comment type="function">
    <text evidence="7">Phosphorylates Ins(1,3,4,5,6)P5 at position 2 to form Ins(1,2,3,4,5,6)P6 (InsP6 or phytate).</text>
</comment>
<dbReference type="Pfam" id="PF06090">
    <property type="entry name" value="Ins_P5_2-kin"/>
    <property type="match status" value="1"/>
</dbReference>
<comment type="similarity">
    <text evidence="1">Belongs to the IPK1 type 2 family.</text>
</comment>
<evidence type="ECO:0000256" key="6">
    <source>
        <dbReference type="ARBA" id="ARBA00022840"/>
    </source>
</evidence>
<dbReference type="Proteomes" id="UP000694941">
    <property type="component" value="Unplaced"/>
</dbReference>
<evidence type="ECO:0000256" key="3">
    <source>
        <dbReference type="ARBA" id="ARBA00022679"/>
    </source>
</evidence>
<dbReference type="RefSeq" id="XP_022250988.1">
    <property type="nucleotide sequence ID" value="XM_022395280.1"/>
</dbReference>
<dbReference type="GeneID" id="106467145"/>
<dbReference type="PANTHER" id="PTHR14456:SF2">
    <property type="entry name" value="INOSITOL-PENTAKISPHOSPHATE 2-KINASE"/>
    <property type="match status" value="1"/>
</dbReference>
<comment type="catalytic activity">
    <reaction evidence="7">
        <text>1D-myo-inositol 1,3,4,5,6-pentakisphosphate + ATP = 1D-myo-inositol hexakisphosphate + ADP + H(+)</text>
        <dbReference type="Rhea" id="RHEA:20313"/>
        <dbReference type="ChEBI" id="CHEBI:15378"/>
        <dbReference type="ChEBI" id="CHEBI:30616"/>
        <dbReference type="ChEBI" id="CHEBI:57733"/>
        <dbReference type="ChEBI" id="CHEBI:58130"/>
        <dbReference type="ChEBI" id="CHEBI:456216"/>
        <dbReference type="EC" id="2.7.1.158"/>
    </reaction>
</comment>
<name>A0ABM1T532_LIMPO</name>
<evidence type="ECO:0000313" key="10">
    <source>
        <dbReference type="RefSeq" id="XP_022250988.1"/>
    </source>
</evidence>
<keyword evidence="6 7" id="KW-0067">ATP-binding</keyword>
<dbReference type="InterPro" id="IPR043001">
    <property type="entry name" value="IP5_2-K_N_lobe"/>
</dbReference>
<evidence type="ECO:0000256" key="7">
    <source>
        <dbReference type="RuleBase" id="RU364126"/>
    </source>
</evidence>
<protein>
    <recommendedName>
        <fullName evidence="2 7">Inositol-pentakisphosphate 2-kinase</fullName>
        <ecNumber evidence="2 7">2.7.1.158</ecNumber>
    </recommendedName>
</protein>
<sequence length="475" mass="54197">MAGYFSKYNSICQKDHKERNELEISLTNCKYRGEGNAAVAIALLKEKKVLRLLKSEKNEKESMKREVSDKLRRYVEFVHTVMKPLLSPAFLHCPNLVNLSVEDVRTLNKIMEGQRPDYRVWKLVPEAPTSAIVLQDYCTFPCTFPNLPTEGPVIGIEIKAKQGFLPPLEILPKDQKIKASICRFCLLQHYKVKKGTKPSISQYCPLDLFSGCPHRMKVAIQNLFKTPQNNLRIVRDQEIVYSREKKGSLRTVFCDFFHNSENEIDSFALLIIQALLKVFPGAITSNGLLPAIKPCHQFCVKSSKLCSTECAASHVLPDGCVLHRILQVQQLDTTDIANLYPQFKALKDQLNNGDSCLEKLLLVLAIHRGLGKTERQSWETESSFISRKIWEFLLSLTAKDCSIMVVMQRLKERTAHIPDENVLLDNNGRPYLFSLGLVDLDYKQLSKIESAYYNDCQAIQILQKRSNDTVPHKYC</sequence>
<keyword evidence="3 7" id="KW-0808">Transferase</keyword>
<evidence type="ECO:0000256" key="8">
    <source>
        <dbReference type="SAM" id="Coils"/>
    </source>
</evidence>
<dbReference type="EC" id="2.7.1.158" evidence="2 7"/>
<gene>
    <name evidence="10" type="primary">LOC106467145</name>
</gene>
<evidence type="ECO:0000256" key="4">
    <source>
        <dbReference type="ARBA" id="ARBA00022741"/>
    </source>
</evidence>
<comment type="domain">
    <text evidence="7">The EXKPK motif is conserved in inositol-pentakisphosphate 2-kinases of both family 1 and 2.</text>
</comment>
<accession>A0ABM1T532</accession>
<feature type="coiled-coil region" evidence="8">
    <location>
        <begin position="46"/>
        <end position="73"/>
    </location>
</feature>
<keyword evidence="9" id="KW-1185">Reference proteome</keyword>
<reference evidence="10" key="1">
    <citation type="submission" date="2025-08" db="UniProtKB">
        <authorList>
            <consortium name="RefSeq"/>
        </authorList>
    </citation>
    <scope>IDENTIFICATION</scope>
    <source>
        <tissue evidence="10">Muscle</tissue>
    </source>
</reference>
<proteinExistence type="inferred from homology"/>